<name>A0A2U3LKN2_9FIRM</name>
<gene>
    <name evidence="1" type="ORF">SBF1_5740002</name>
</gene>
<dbReference type="Proteomes" id="UP000238916">
    <property type="component" value="Unassembled WGS sequence"/>
</dbReference>
<evidence type="ECO:0000313" key="1">
    <source>
        <dbReference type="EMBL" id="SPF52463.1"/>
    </source>
</evidence>
<sequence length="64" mass="7228">MIRRILNNTVTPELYVNISVVSRYRFSVKTTIGVVCSVKKNIPHLRLLNGCPPPFGRVLAECNE</sequence>
<dbReference type="EMBL" id="OMOF01000528">
    <property type="protein sequence ID" value="SPF52463.1"/>
    <property type="molecule type" value="Genomic_DNA"/>
</dbReference>
<reference evidence="2" key="1">
    <citation type="submission" date="2018-02" db="EMBL/GenBank/DDBJ databases">
        <authorList>
            <person name="Hausmann B."/>
        </authorList>
    </citation>
    <scope>NUCLEOTIDE SEQUENCE [LARGE SCALE GENOMIC DNA]</scope>
    <source>
        <strain evidence="2">Peat soil MAG SbF1</strain>
    </source>
</reference>
<accession>A0A2U3LKN2</accession>
<proteinExistence type="predicted"/>
<protein>
    <submittedName>
        <fullName evidence="1">Uncharacterized protein</fullName>
    </submittedName>
</protein>
<evidence type="ECO:0000313" key="2">
    <source>
        <dbReference type="Proteomes" id="UP000238916"/>
    </source>
</evidence>
<organism evidence="1 2">
    <name type="scientific">Candidatus Desulfosporosinus infrequens</name>
    <dbReference type="NCBI Taxonomy" id="2043169"/>
    <lineage>
        <taxon>Bacteria</taxon>
        <taxon>Bacillati</taxon>
        <taxon>Bacillota</taxon>
        <taxon>Clostridia</taxon>
        <taxon>Eubacteriales</taxon>
        <taxon>Desulfitobacteriaceae</taxon>
        <taxon>Desulfosporosinus</taxon>
    </lineage>
</organism>
<dbReference type="AlphaFoldDB" id="A0A2U3LKN2"/>